<name>A0AA39PK26_9AGAR</name>
<sequence length="119" mass="13230">MSQGPLVIRAVVCPLSPHLSASTHLFQHDNFSAPCNGSMNGTKSPWTTPAQFEFSKPLSPSGQCHLLTWILPYERLAKHLHVDPANSFSCKVRERSSSRSGRTAQWTRVFLCGRQAHSK</sequence>
<proteinExistence type="predicted"/>
<dbReference type="EMBL" id="JAUEPU010000050">
    <property type="protein sequence ID" value="KAK0485499.1"/>
    <property type="molecule type" value="Genomic_DNA"/>
</dbReference>
<dbReference type="AlphaFoldDB" id="A0AA39PK26"/>
<evidence type="ECO:0000313" key="1">
    <source>
        <dbReference type="EMBL" id="KAK0485499.1"/>
    </source>
</evidence>
<gene>
    <name evidence="1" type="ORF">EDD18DRAFT_698138</name>
</gene>
<comment type="caution">
    <text evidence="1">The sequence shown here is derived from an EMBL/GenBank/DDBJ whole genome shotgun (WGS) entry which is preliminary data.</text>
</comment>
<organism evidence="1 2">
    <name type="scientific">Armillaria luteobubalina</name>
    <dbReference type="NCBI Taxonomy" id="153913"/>
    <lineage>
        <taxon>Eukaryota</taxon>
        <taxon>Fungi</taxon>
        <taxon>Dikarya</taxon>
        <taxon>Basidiomycota</taxon>
        <taxon>Agaricomycotina</taxon>
        <taxon>Agaricomycetes</taxon>
        <taxon>Agaricomycetidae</taxon>
        <taxon>Agaricales</taxon>
        <taxon>Marasmiineae</taxon>
        <taxon>Physalacriaceae</taxon>
        <taxon>Armillaria</taxon>
    </lineage>
</organism>
<protein>
    <submittedName>
        <fullName evidence="1">Uncharacterized protein</fullName>
    </submittedName>
</protein>
<accession>A0AA39PK26</accession>
<dbReference type="Proteomes" id="UP001175228">
    <property type="component" value="Unassembled WGS sequence"/>
</dbReference>
<evidence type="ECO:0000313" key="2">
    <source>
        <dbReference type="Proteomes" id="UP001175228"/>
    </source>
</evidence>
<keyword evidence="2" id="KW-1185">Reference proteome</keyword>
<reference evidence="1" key="1">
    <citation type="submission" date="2023-06" db="EMBL/GenBank/DDBJ databases">
        <authorList>
            <consortium name="Lawrence Berkeley National Laboratory"/>
            <person name="Ahrendt S."/>
            <person name="Sahu N."/>
            <person name="Indic B."/>
            <person name="Wong-Bajracharya J."/>
            <person name="Merenyi Z."/>
            <person name="Ke H.-M."/>
            <person name="Monk M."/>
            <person name="Kocsube S."/>
            <person name="Drula E."/>
            <person name="Lipzen A."/>
            <person name="Balint B."/>
            <person name="Henrissat B."/>
            <person name="Andreopoulos B."/>
            <person name="Martin F.M."/>
            <person name="Harder C.B."/>
            <person name="Rigling D."/>
            <person name="Ford K.L."/>
            <person name="Foster G.D."/>
            <person name="Pangilinan J."/>
            <person name="Papanicolaou A."/>
            <person name="Barry K."/>
            <person name="LaButti K."/>
            <person name="Viragh M."/>
            <person name="Koriabine M."/>
            <person name="Yan M."/>
            <person name="Riley R."/>
            <person name="Champramary S."/>
            <person name="Plett K.L."/>
            <person name="Tsai I.J."/>
            <person name="Slot J."/>
            <person name="Sipos G."/>
            <person name="Plett J."/>
            <person name="Nagy L.G."/>
            <person name="Grigoriev I.V."/>
        </authorList>
    </citation>
    <scope>NUCLEOTIDE SEQUENCE</scope>
    <source>
        <strain evidence="1">HWK02</strain>
    </source>
</reference>